<dbReference type="SUPFAM" id="SSF53597">
    <property type="entry name" value="Dihydrofolate reductase-like"/>
    <property type="match status" value="1"/>
</dbReference>
<name>A0A6J6D596_9ZZZZ</name>
<dbReference type="InterPro" id="IPR002734">
    <property type="entry name" value="RibDG_C"/>
</dbReference>
<gene>
    <name evidence="2" type="ORF">UFOPK1509_00789</name>
</gene>
<evidence type="ECO:0000259" key="1">
    <source>
        <dbReference type="Pfam" id="PF01872"/>
    </source>
</evidence>
<dbReference type="Gene3D" id="3.40.430.10">
    <property type="entry name" value="Dihydrofolate Reductase, subunit A"/>
    <property type="match status" value="2"/>
</dbReference>
<dbReference type="EMBL" id="CAEZSY010000125">
    <property type="protein sequence ID" value="CAB4559130.1"/>
    <property type="molecule type" value="Genomic_DNA"/>
</dbReference>
<dbReference type="Pfam" id="PF01872">
    <property type="entry name" value="RibD_C"/>
    <property type="match status" value="1"/>
</dbReference>
<dbReference type="GO" id="GO:0008703">
    <property type="term" value="F:5-amino-6-(5-phosphoribosylamino)uracil reductase activity"/>
    <property type="evidence" value="ECO:0007669"/>
    <property type="project" value="InterPro"/>
</dbReference>
<sequence>MSMKLQVSANLIVGSDGSTSKNGSSIGLSNPIDRARFHQLRSKCDLILIGGETARREPYKKTPVPLFIITHSQVKLQPKNQLAKQINLPPQLALVEIGRSFPEKSEINILVEAGPKLLQQMIDLNLIDTFYLTINYTQIGEQKIDYLKMLTGFSLIESSKDLDTELQTYKLTNR</sequence>
<evidence type="ECO:0000313" key="2">
    <source>
        <dbReference type="EMBL" id="CAB4559130.1"/>
    </source>
</evidence>
<proteinExistence type="predicted"/>
<organism evidence="2">
    <name type="scientific">freshwater metagenome</name>
    <dbReference type="NCBI Taxonomy" id="449393"/>
    <lineage>
        <taxon>unclassified sequences</taxon>
        <taxon>metagenomes</taxon>
        <taxon>ecological metagenomes</taxon>
    </lineage>
</organism>
<feature type="domain" description="Bacterial bifunctional deaminase-reductase C-terminal" evidence="1">
    <location>
        <begin position="8"/>
        <end position="141"/>
    </location>
</feature>
<protein>
    <submittedName>
        <fullName evidence="2">Unannotated protein</fullName>
    </submittedName>
</protein>
<dbReference type="InterPro" id="IPR024072">
    <property type="entry name" value="DHFR-like_dom_sf"/>
</dbReference>
<dbReference type="GO" id="GO:0009231">
    <property type="term" value="P:riboflavin biosynthetic process"/>
    <property type="evidence" value="ECO:0007669"/>
    <property type="project" value="InterPro"/>
</dbReference>
<dbReference type="AlphaFoldDB" id="A0A6J6D596"/>
<reference evidence="2" key="1">
    <citation type="submission" date="2020-05" db="EMBL/GenBank/DDBJ databases">
        <authorList>
            <person name="Chiriac C."/>
            <person name="Salcher M."/>
            <person name="Ghai R."/>
            <person name="Kavagutti S V."/>
        </authorList>
    </citation>
    <scope>NUCLEOTIDE SEQUENCE</scope>
</reference>
<accession>A0A6J6D596</accession>